<dbReference type="Proteomes" id="UP001432000">
    <property type="component" value="Chromosome"/>
</dbReference>
<evidence type="ECO:0000313" key="2">
    <source>
        <dbReference type="Proteomes" id="UP001432000"/>
    </source>
</evidence>
<sequence>MSAARAVPVYGLVGVRVLGLRYLLPWSGDGQVVDDDLAVVTVGSVS</sequence>
<evidence type="ECO:0000313" key="1">
    <source>
        <dbReference type="EMBL" id="WXG70938.1"/>
    </source>
</evidence>
<accession>A0ABZ2PP34</accession>
<proteinExistence type="predicted"/>
<dbReference type="RefSeq" id="WP_338892673.1">
    <property type="nucleotide sequence ID" value="NZ_CP147846.1"/>
</dbReference>
<gene>
    <name evidence="1" type="ORF">WDS16_10845</name>
</gene>
<dbReference type="EMBL" id="CP147846">
    <property type="protein sequence ID" value="WXG70938.1"/>
    <property type="molecule type" value="Genomic_DNA"/>
</dbReference>
<name>A0ABZ2PP34_9NOCA</name>
<organism evidence="1 2">
    <name type="scientific">Rhodococcus sovatensis</name>
    <dbReference type="NCBI Taxonomy" id="1805840"/>
    <lineage>
        <taxon>Bacteria</taxon>
        <taxon>Bacillati</taxon>
        <taxon>Actinomycetota</taxon>
        <taxon>Actinomycetes</taxon>
        <taxon>Mycobacteriales</taxon>
        <taxon>Nocardiaceae</taxon>
        <taxon>Rhodococcus</taxon>
    </lineage>
</organism>
<keyword evidence="2" id="KW-1185">Reference proteome</keyword>
<reference evidence="1 2" key="1">
    <citation type="submission" date="2024-03" db="EMBL/GenBank/DDBJ databases">
        <title>Natural products discovery in diverse microorganisms through a two-stage MS feature dereplication strategy.</title>
        <authorList>
            <person name="Zhang R."/>
        </authorList>
    </citation>
    <scope>NUCLEOTIDE SEQUENCE [LARGE SCALE GENOMIC DNA]</scope>
    <source>
        <strain evidence="1 2">18930</strain>
    </source>
</reference>
<protein>
    <submittedName>
        <fullName evidence="1">Uncharacterized protein</fullName>
    </submittedName>
</protein>